<evidence type="ECO:0000313" key="7">
    <source>
        <dbReference type="EMBL" id="ORY01649.1"/>
    </source>
</evidence>
<proteinExistence type="predicted"/>
<keyword evidence="4 5" id="KW-0472">Membrane</keyword>
<evidence type="ECO:0000256" key="4">
    <source>
        <dbReference type="ARBA" id="ARBA00023136"/>
    </source>
</evidence>
<evidence type="ECO:0000256" key="3">
    <source>
        <dbReference type="ARBA" id="ARBA00022989"/>
    </source>
</evidence>
<dbReference type="GO" id="GO:0022857">
    <property type="term" value="F:transmembrane transporter activity"/>
    <property type="evidence" value="ECO:0007669"/>
    <property type="project" value="InterPro"/>
</dbReference>
<dbReference type="Pfam" id="PF07690">
    <property type="entry name" value="MFS_1"/>
    <property type="match status" value="1"/>
</dbReference>
<dbReference type="FunCoup" id="A0A1Y1VUS4">
    <property type="interactions" value="2"/>
</dbReference>
<dbReference type="InParanoid" id="A0A1Y1VUS4"/>
<feature type="transmembrane region" description="Helical" evidence="5">
    <location>
        <begin position="191"/>
        <end position="212"/>
    </location>
</feature>
<feature type="transmembrane region" description="Helical" evidence="5">
    <location>
        <begin position="158"/>
        <end position="179"/>
    </location>
</feature>
<gene>
    <name evidence="6" type="ORF">K493DRAFT_248972</name>
    <name evidence="7" type="ORF">K493DRAFT_388674</name>
</gene>
<dbReference type="AlphaFoldDB" id="A0A1Y1VUS4"/>
<feature type="transmembrane region" description="Helical" evidence="5">
    <location>
        <begin position="248"/>
        <end position="265"/>
    </location>
</feature>
<evidence type="ECO:0000256" key="2">
    <source>
        <dbReference type="ARBA" id="ARBA00022692"/>
    </source>
</evidence>
<feature type="transmembrane region" description="Helical" evidence="5">
    <location>
        <begin position="58"/>
        <end position="77"/>
    </location>
</feature>
<dbReference type="InterPro" id="IPR036259">
    <property type="entry name" value="MFS_trans_sf"/>
</dbReference>
<dbReference type="InterPro" id="IPR051617">
    <property type="entry name" value="UNC-93-like_regulator"/>
</dbReference>
<dbReference type="GO" id="GO:0016020">
    <property type="term" value="C:membrane"/>
    <property type="evidence" value="ECO:0007669"/>
    <property type="project" value="UniProtKB-SubCell"/>
</dbReference>
<evidence type="ECO:0000313" key="8">
    <source>
        <dbReference type="Proteomes" id="UP000193498"/>
    </source>
</evidence>
<feature type="transmembrane region" description="Helical" evidence="5">
    <location>
        <begin position="21"/>
        <end position="38"/>
    </location>
</feature>
<feature type="transmembrane region" description="Helical" evidence="5">
    <location>
        <begin position="285"/>
        <end position="302"/>
    </location>
</feature>
<dbReference type="SUPFAM" id="SSF103473">
    <property type="entry name" value="MFS general substrate transporter"/>
    <property type="match status" value="1"/>
</dbReference>
<dbReference type="Gene3D" id="1.20.1250.20">
    <property type="entry name" value="MFS general substrate transporter like domains"/>
    <property type="match status" value="1"/>
</dbReference>
<evidence type="ECO:0000313" key="6">
    <source>
        <dbReference type="EMBL" id="ORX64766.1"/>
    </source>
</evidence>
<feature type="transmembrane region" description="Helical" evidence="5">
    <location>
        <begin position="84"/>
        <end position="103"/>
    </location>
</feature>
<feature type="transmembrane region" description="Helical" evidence="5">
    <location>
        <begin position="314"/>
        <end position="334"/>
    </location>
</feature>
<dbReference type="Proteomes" id="UP000193498">
    <property type="component" value="Unassembled WGS sequence"/>
</dbReference>
<keyword evidence="2 5" id="KW-0812">Transmembrane</keyword>
<dbReference type="EMBL" id="MCFE01001178">
    <property type="protein sequence ID" value="ORX64766.1"/>
    <property type="molecule type" value="Genomic_DNA"/>
</dbReference>
<dbReference type="PANTHER" id="PTHR23294">
    <property type="entry name" value="ET TRANSLATION PRODUCT-RELATED"/>
    <property type="match status" value="1"/>
</dbReference>
<comment type="caution">
    <text evidence="6">The sequence shown here is derived from an EMBL/GenBank/DDBJ whole genome shotgun (WGS) entry which is preliminary data.</text>
</comment>
<organism evidence="6 8">
    <name type="scientific">Basidiobolus meristosporus CBS 931.73</name>
    <dbReference type="NCBI Taxonomy" id="1314790"/>
    <lineage>
        <taxon>Eukaryota</taxon>
        <taxon>Fungi</taxon>
        <taxon>Fungi incertae sedis</taxon>
        <taxon>Zoopagomycota</taxon>
        <taxon>Entomophthoromycotina</taxon>
        <taxon>Basidiobolomycetes</taxon>
        <taxon>Basidiobolales</taxon>
        <taxon>Basidiobolaceae</taxon>
        <taxon>Basidiobolus</taxon>
    </lineage>
</organism>
<name>A0A1Y1VUS4_9FUNG</name>
<keyword evidence="8" id="KW-1185">Reference proteome</keyword>
<accession>A0A1Y1VUS4</accession>
<feature type="transmembrane region" description="Helical" evidence="5">
    <location>
        <begin position="123"/>
        <end position="146"/>
    </location>
</feature>
<reference evidence="6 8" key="1">
    <citation type="submission" date="2016-07" db="EMBL/GenBank/DDBJ databases">
        <title>Pervasive Adenine N6-methylation of Active Genes in Fungi.</title>
        <authorList>
            <consortium name="DOE Joint Genome Institute"/>
            <person name="Mondo S.J."/>
            <person name="Dannebaum R.O."/>
            <person name="Kuo R.C."/>
            <person name="Labutti K."/>
            <person name="Haridas S."/>
            <person name="Kuo A."/>
            <person name="Salamov A."/>
            <person name="Ahrendt S.R."/>
            <person name="Lipzen A."/>
            <person name="Sullivan W."/>
            <person name="Andreopoulos W.B."/>
            <person name="Clum A."/>
            <person name="Lindquist E."/>
            <person name="Daum C."/>
            <person name="Ramamoorthy G.K."/>
            <person name="Gryganskyi A."/>
            <person name="Culley D."/>
            <person name="Magnuson J.K."/>
            <person name="James T.Y."/>
            <person name="O'Malley M.A."/>
            <person name="Stajich J.E."/>
            <person name="Spatafora J.W."/>
            <person name="Visel A."/>
            <person name="Grigoriev I.V."/>
        </authorList>
    </citation>
    <scope>NUCLEOTIDE SEQUENCE [LARGE SCALE GENOMIC DNA]</scope>
    <source>
        <strain evidence="6 8">CBS 931.73</strain>
    </source>
</reference>
<dbReference type="OrthoDB" id="196103at2759"/>
<keyword evidence="3 5" id="KW-1133">Transmembrane helix</keyword>
<protein>
    <submittedName>
        <fullName evidence="6">MFS general substrate transporter</fullName>
    </submittedName>
</protein>
<evidence type="ECO:0000256" key="5">
    <source>
        <dbReference type="SAM" id="Phobius"/>
    </source>
</evidence>
<dbReference type="PANTHER" id="PTHR23294:SF59">
    <property type="entry name" value="UNC93-LIKE PROTEIN C922.05C"/>
    <property type="match status" value="1"/>
</dbReference>
<feature type="transmembrane region" description="Helical" evidence="5">
    <location>
        <begin position="424"/>
        <end position="446"/>
    </location>
</feature>
<dbReference type="EMBL" id="MCFE01000067">
    <property type="protein sequence ID" value="ORY01649.1"/>
    <property type="molecule type" value="Genomic_DNA"/>
</dbReference>
<dbReference type="InterPro" id="IPR011701">
    <property type="entry name" value="MFS"/>
</dbReference>
<sequence>MALNYDLSKIRIGKFRYNSPMTQVVLIGFVCFCCPGMFNCINGMGAGGQQAGNTATNGNVALYCTFAVFGVFGGAFYNYFGIRSCLLGGGVTYALYTGSLLYVRKTAYKIDGVIYNTPNAEAFVITTSAILGIGAGILWTAQGVIMMSYPNEADKGKCVAVFWVIFNMGGVMGAWIPFGLDYHNTGGGASYSTYVAFLCIMCCGAAMGILLLPPEKIVRNDGSRVQVEKFQNAFTEAKAILLLFMDKNMLLLTPVSIASNWFYTYQFNDVNSALFDNRSNSFNNAFYWFFQMIGAMIIGSFLDYKGLSRRTRAIYGLCGVWACIMIIWGGGLGMQAQYSRYSLHHDGMYQKYDFIRDRSFFWPRWFLYCCYGLLDAATQSYAYWIMGTMTNDSSQLGRYSGYYKGIQSAGAAIAWRIDAVKAPYIAEFIVAWSLLVISFPFTLILARNVKETCNEDEEDPKVKPESIAQA</sequence>
<evidence type="ECO:0000256" key="1">
    <source>
        <dbReference type="ARBA" id="ARBA00004141"/>
    </source>
</evidence>
<comment type="subcellular location">
    <subcellularLocation>
        <location evidence="1">Membrane</location>
        <topology evidence="1">Multi-pass membrane protein</topology>
    </subcellularLocation>
</comment>